<dbReference type="SMART" id="SM00093">
    <property type="entry name" value="SERPIN"/>
    <property type="match status" value="1"/>
</dbReference>
<dbReference type="Pfam" id="PF00079">
    <property type="entry name" value="Serpin"/>
    <property type="match status" value="1"/>
</dbReference>
<organism evidence="2">
    <name type="scientific">viral metagenome</name>
    <dbReference type="NCBI Taxonomy" id="1070528"/>
    <lineage>
        <taxon>unclassified sequences</taxon>
        <taxon>metagenomes</taxon>
        <taxon>organismal metagenomes</taxon>
    </lineage>
</organism>
<evidence type="ECO:0000313" key="2">
    <source>
        <dbReference type="EMBL" id="QHS99950.1"/>
    </source>
</evidence>
<dbReference type="CDD" id="cd00172">
    <property type="entry name" value="serpin"/>
    <property type="match status" value="1"/>
</dbReference>
<dbReference type="InterPro" id="IPR042185">
    <property type="entry name" value="Serpin_sf_2"/>
</dbReference>
<reference evidence="2" key="1">
    <citation type="journal article" date="2020" name="Nature">
        <title>Giant virus diversity and host interactions through global metagenomics.</title>
        <authorList>
            <person name="Schulz F."/>
            <person name="Roux S."/>
            <person name="Paez-Espino D."/>
            <person name="Jungbluth S."/>
            <person name="Walsh D.A."/>
            <person name="Denef V.J."/>
            <person name="McMahon K.D."/>
            <person name="Konstantinidis K.T."/>
            <person name="Eloe-Fadrosh E.A."/>
            <person name="Kyrpides N.C."/>
            <person name="Woyke T."/>
        </authorList>
    </citation>
    <scope>NUCLEOTIDE SEQUENCE</scope>
    <source>
        <strain evidence="2">GVMAG-M-3300020192-26</strain>
    </source>
</reference>
<proteinExistence type="predicted"/>
<accession>A0A6C0C698</accession>
<dbReference type="AlphaFoldDB" id="A0A6C0C698"/>
<feature type="domain" description="Serpin" evidence="1">
    <location>
        <begin position="80"/>
        <end position="423"/>
    </location>
</feature>
<protein>
    <recommendedName>
        <fullName evidence="1">Serpin domain-containing protein</fullName>
    </recommendedName>
</protein>
<dbReference type="InterPro" id="IPR000215">
    <property type="entry name" value="Serpin_fam"/>
</dbReference>
<dbReference type="Gene3D" id="2.30.39.10">
    <property type="entry name" value="Alpha-1-antitrypsin, domain 1"/>
    <property type="match status" value="1"/>
</dbReference>
<evidence type="ECO:0000259" key="1">
    <source>
        <dbReference type="SMART" id="SM00093"/>
    </source>
</evidence>
<dbReference type="GO" id="GO:0004867">
    <property type="term" value="F:serine-type endopeptidase inhibitor activity"/>
    <property type="evidence" value="ECO:0007669"/>
    <property type="project" value="InterPro"/>
</dbReference>
<sequence length="425" mass="49348">MYSFLMQPYVHDTTVDRVMTERSMFGMSTKLRSRDYESKSSFPTDAQLSTVAGPSRNFYELETKKPPTNNLSSICNNFNFVFLNQFIRNIKNRKSVIVSPFSMIQLFIMLYVTAKGRTDTDLQKYFSFTDKAETFKSLVQLNVDLAKTRVFVNSNVICIPETTQLDDKYSKLLSNVGNIIRYNYDTAGKCVKIINDIAAKTTNNMITNVVNDSMLKYPTEMVLINIIYFYSKWKLPFDPSLTERARFYGGNSMEVNMMTQRDGRFNYYEDDTHQILEMDYNDGFFSMGFILPHETTGNIDFKSKDVEHYIQRLASTEINTLKIPKFIHEFKYKVDNVFRENGLNSLFHKLETDLIDVPVEISYIIHGAVIIVDDTGTKSVAYTNMLASLNCHIETKKINFIADHPFLYYIRYKPQNLIIFVGQHF</sequence>
<dbReference type="InterPro" id="IPR023795">
    <property type="entry name" value="Serpin_CS"/>
</dbReference>
<name>A0A6C0C698_9ZZZZ</name>
<dbReference type="PROSITE" id="PS00284">
    <property type="entry name" value="SERPIN"/>
    <property type="match status" value="1"/>
</dbReference>
<dbReference type="PANTHER" id="PTHR11461">
    <property type="entry name" value="SERINE PROTEASE INHIBITOR, SERPIN"/>
    <property type="match status" value="1"/>
</dbReference>
<dbReference type="PANTHER" id="PTHR11461:SF211">
    <property type="entry name" value="GH10112P-RELATED"/>
    <property type="match status" value="1"/>
</dbReference>
<dbReference type="EMBL" id="MN739352">
    <property type="protein sequence ID" value="QHS99950.1"/>
    <property type="molecule type" value="Genomic_DNA"/>
</dbReference>
<dbReference type="GO" id="GO:0005615">
    <property type="term" value="C:extracellular space"/>
    <property type="evidence" value="ECO:0007669"/>
    <property type="project" value="InterPro"/>
</dbReference>
<dbReference type="InterPro" id="IPR042178">
    <property type="entry name" value="Serpin_sf_1"/>
</dbReference>
<dbReference type="InterPro" id="IPR023796">
    <property type="entry name" value="Serpin_dom"/>
</dbReference>
<dbReference type="SUPFAM" id="SSF56574">
    <property type="entry name" value="Serpins"/>
    <property type="match status" value="1"/>
</dbReference>
<dbReference type="InterPro" id="IPR036186">
    <property type="entry name" value="Serpin_sf"/>
</dbReference>
<dbReference type="Gene3D" id="3.30.497.10">
    <property type="entry name" value="Antithrombin, subunit I, domain 2"/>
    <property type="match status" value="1"/>
</dbReference>